<evidence type="ECO:0000256" key="6">
    <source>
        <dbReference type="SAM" id="Phobius"/>
    </source>
</evidence>
<dbReference type="Proteomes" id="UP000641206">
    <property type="component" value="Unassembled WGS sequence"/>
</dbReference>
<dbReference type="Pfam" id="PF01943">
    <property type="entry name" value="Polysacc_synt"/>
    <property type="match status" value="1"/>
</dbReference>
<organism evidence="7 8">
    <name type="scientific">Oceanobacillus neutriphilus</name>
    <dbReference type="NCBI Taxonomy" id="531815"/>
    <lineage>
        <taxon>Bacteria</taxon>
        <taxon>Bacillati</taxon>
        <taxon>Bacillota</taxon>
        <taxon>Bacilli</taxon>
        <taxon>Bacillales</taxon>
        <taxon>Bacillaceae</taxon>
        <taxon>Oceanobacillus</taxon>
    </lineage>
</organism>
<keyword evidence="3 6" id="KW-0812">Transmembrane</keyword>
<gene>
    <name evidence="7" type="primary">csaA</name>
    <name evidence="7" type="ORF">GCM10011346_41750</name>
</gene>
<comment type="subcellular location">
    <subcellularLocation>
        <location evidence="1">Cell membrane</location>
        <topology evidence="1">Multi-pass membrane protein</topology>
    </subcellularLocation>
</comment>
<comment type="caution">
    <text evidence="7">The sequence shown here is derived from an EMBL/GenBank/DDBJ whole genome shotgun (WGS) entry which is preliminary data.</text>
</comment>
<feature type="transmembrane region" description="Helical" evidence="6">
    <location>
        <begin position="83"/>
        <end position="106"/>
    </location>
</feature>
<evidence type="ECO:0000256" key="2">
    <source>
        <dbReference type="ARBA" id="ARBA00022475"/>
    </source>
</evidence>
<evidence type="ECO:0000256" key="4">
    <source>
        <dbReference type="ARBA" id="ARBA00022989"/>
    </source>
</evidence>
<proteinExistence type="predicted"/>
<dbReference type="PANTHER" id="PTHR30250">
    <property type="entry name" value="PST FAMILY PREDICTED COLANIC ACID TRANSPORTER"/>
    <property type="match status" value="1"/>
</dbReference>
<accession>A0ABQ2P0K9</accession>
<keyword evidence="4 6" id="KW-1133">Transmembrane helix</keyword>
<keyword evidence="5 6" id="KW-0472">Membrane</keyword>
<evidence type="ECO:0000313" key="8">
    <source>
        <dbReference type="Proteomes" id="UP000641206"/>
    </source>
</evidence>
<feature type="transmembrane region" description="Helical" evidence="6">
    <location>
        <begin position="410"/>
        <end position="431"/>
    </location>
</feature>
<feature type="transmembrane region" description="Helical" evidence="6">
    <location>
        <begin position="443"/>
        <end position="465"/>
    </location>
</feature>
<feature type="transmembrane region" description="Helical" evidence="6">
    <location>
        <begin position="477"/>
        <end position="498"/>
    </location>
</feature>
<feature type="transmembrane region" description="Helical" evidence="6">
    <location>
        <begin position="159"/>
        <end position="180"/>
    </location>
</feature>
<feature type="transmembrane region" description="Helical" evidence="6">
    <location>
        <begin position="280"/>
        <end position="300"/>
    </location>
</feature>
<dbReference type="EMBL" id="BMLW01000014">
    <property type="protein sequence ID" value="GGP15136.1"/>
    <property type="molecule type" value="Genomic_DNA"/>
</dbReference>
<reference evidence="8" key="1">
    <citation type="journal article" date="2019" name="Int. J. Syst. Evol. Microbiol.">
        <title>The Global Catalogue of Microorganisms (GCM) 10K type strain sequencing project: providing services to taxonomists for standard genome sequencing and annotation.</title>
        <authorList>
            <consortium name="The Broad Institute Genomics Platform"/>
            <consortium name="The Broad Institute Genome Sequencing Center for Infectious Disease"/>
            <person name="Wu L."/>
            <person name="Ma J."/>
        </authorList>
    </citation>
    <scope>NUCLEOTIDE SEQUENCE [LARGE SCALE GENOMIC DNA]</scope>
    <source>
        <strain evidence="8">CGMCC 1.7693</strain>
    </source>
</reference>
<feature type="transmembrane region" description="Helical" evidence="6">
    <location>
        <begin position="118"/>
        <end position="138"/>
    </location>
</feature>
<dbReference type="CDD" id="cd13124">
    <property type="entry name" value="MATE_SpoVB_like"/>
    <property type="match status" value="1"/>
</dbReference>
<keyword evidence="8" id="KW-1185">Reference proteome</keyword>
<feature type="transmembrane region" description="Helical" evidence="6">
    <location>
        <begin position="355"/>
        <end position="377"/>
    </location>
</feature>
<sequence>MHPLFKGALFLTVASALSKLIGSLFRIPMQNIAGDELLGIFSIVYPIYMLTLTLSVAGIPIAVSKLISEKRMYSSDNTSISSIFHTARLLAVLFGISCFLAIWLFASPLSSLLGGEQTRFALVMVSATLIIAPYMAVYRGYFQGFEMMHQTAISQIIEQIFRVGIMLLVVYILVGIDFSYPEIAGWMMIGSFLGAGISLIYLLFAYRRQPLPASSWKTVNWAQLKADSTSLLSLAIPIAFGSVSFSLMPVVDSLTIPYGLQQFGIPADKVPYAFGVYSRGIVFVQVITMIAASLVTPLIPHLSRLRAAGDLVTVQQTVSKIIFIVQLTAWPVVIISALLITPLNITLFTNTSGNSVIVILIFSGGFLALAMLSTAVLQALGYEKQAAGFVCIAIVSKVIGNLIFLPMYGLMAAASMTLFSYGLLVIFNFFLLKRHLNVPLFPVSLRIILVVSLCLGFILRLPMSIWKIGVNSRIEAFLYSLAVGIFLIITIIAFLFFWRKSGKQSK</sequence>
<dbReference type="InterPro" id="IPR002797">
    <property type="entry name" value="Polysacc_synth"/>
</dbReference>
<dbReference type="InterPro" id="IPR050833">
    <property type="entry name" value="Poly_Biosynth_Transport"/>
</dbReference>
<keyword evidence="2" id="KW-1003">Cell membrane</keyword>
<protein>
    <submittedName>
        <fullName evidence="7">Polysaccharide biosynthesis protein</fullName>
    </submittedName>
</protein>
<dbReference type="PANTHER" id="PTHR30250:SF29">
    <property type="entry name" value="POLYSACCHARIDE BIOSYNTHESIS PROTEIN C-TERMINAL DOMAIN-CONTAINING PROTEIN"/>
    <property type="match status" value="1"/>
</dbReference>
<name>A0ABQ2P0K9_9BACI</name>
<feature type="transmembrane region" description="Helical" evidence="6">
    <location>
        <begin position="321"/>
        <end position="343"/>
    </location>
</feature>
<evidence type="ECO:0000256" key="1">
    <source>
        <dbReference type="ARBA" id="ARBA00004651"/>
    </source>
</evidence>
<dbReference type="RefSeq" id="WP_188736826.1">
    <property type="nucleotide sequence ID" value="NZ_BMLW01000014.1"/>
</dbReference>
<feature type="transmembrane region" description="Helical" evidence="6">
    <location>
        <begin position="386"/>
        <end position="404"/>
    </location>
</feature>
<evidence type="ECO:0000256" key="5">
    <source>
        <dbReference type="ARBA" id="ARBA00023136"/>
    </source>
</evidence>
<feature type="transmembrane region" description="Helical" evidence="6">
    <location>
        <begin position="186"/>
        <end position="206"/>
    </location>
</feature>
<feature type="transmembrane region" description="Helical" evidence="6">
    <location>
        <begin position="231"/>
        <end position="251"/>
    </location>
</feature>
<evidence type="ECO:0000256" key="3">
    <source>
        <dbReference type="ARBA" id="ARBA00022692"/>
    </source>
</evidence>
<dbReference type="InterPro" id="IPR024923">
    <property type="entry name" value="PG_synth_SpoVB"/>
</dbReference>
<evidence type="ECO:0000313" key="7">
    <source>
        <dbReference type="EMBL" id="GGP15136.1"/>
    </source>
</evidence>
<feature type="transmembrane region" description="Helical" evidence="6">
    <location>
        <begin position="38"/>
        <end position="63"/>
    </location>
</feature>
<dbReference type="PIRSF" id="PIRSF038958">
    <property type="entry name" value="PG_synth_SpoVB"/>
    <property type="match status" value="1"/>
</dbReference>